<dbReference type="Gene3D" id="2.60.40.1890">
    <property type="entry name" value="PCu(A)C copper chaperone"/>
    <property type="match status" value="1"/>
</dbReference>
<feature type="signal peptide" evidence="2">
    <location>
        <begin position="1"/>
        <end position="31"/>
    </location>
</feature>
<dbReference type="PROSITE" id="PS51318">
    <property type="entry name" value="TAT"/>
    <property type="match status" value="1"/>
</dbReference>
<dbReference type="PANTHER" id="PTHR36302">
    <property type="entry name" value="BLR7088 PROTEIN"/>
    <property type="match status" value="1"/>
</dbReference>
<feature type="compositionally biased region" description="Gly residues" evidence="1">
    <location>
        <begin position="214"/>
        <end position="225"/>
    </location>
</feature>
<dbReference type="AlphaFoldDB" id="A0A4Y8X1X9"/>
<gene>
    <name evidence="3" type="ORF">BJ976_000309</name>
</gene>
<feature type="compositionally biased region" description="Low complexity" evidence="1">
    <location>
        <begin position="66"/>
        <end position="79"/>
    </location>
</feature>
<organism evidence="3 4">
    <name type="scientific">Micrococcus flavus</name>
    <dbReference type="NCBI Taxonomy" id="384602"/>
    <lineage>
        <taxon>Bacteria</taxon>
        <taxon>Bacillati</taxon>
        <taxon>Actinomycetota</taxon>
        <taxon>Actinomycetes</taxon>
        <taxon>Micrococcales</taxon>
        <taxon>Micrococcaceae</taxon>
        <taxon>Micrococcus</taxon>
    </lineage>
</organism>
<feature type="region of interest" description="Disordered" evidence="1">
    <location>
        <begin position="66"/>
        <end position="94"/>
    </location>
</feature>
<feature type="region of interest" description="Disordered" evidence="1">
    <location>
        <begin position="204"/>
        <end position="225"/>
    </location>
</feature>
<sequence>MTTQHTPLSTRRRLSLAAVLAAGALGLSACAGSGESAPASAASSAASAASSAVSSAASAASTAAASSSVESTGAAASSETSDDAPLTMTDPWTKATDGMMTGSFGVLENTSDQDVHVVSVTSSLTDRVELHEMVPGEDGQMVMQQSPDGFTVPAGETFELVPGGNHVMLMGLAEPIQPGDEVTYTLETEDGDVLEVTSVARPFTGANESYHGGEASGSEGGHGDN</sequence>
<dbReference type="OrthoDB" id="9796962at2"/>
<evidence type="ECO:0000256" key="2">
    <source>
        <dbReference type="SAM" id="SignalP"/>
    </source>
</evidence>
<evidence type="ECO:0000313" key="3">
    <source>
        <dbReference type="EMBL" id="MBB4881958.1"/>
    </source>
</evidence>
<dbReference type="InterPro" id="IPR058248">
    <property type="entry name" value="Lxx211020-like"/>
</dbReference>
<dbReference type="InterPro" id="IPR006311">
    <property type="entry name" value="TAT_signal"/>
</dbReference>
<dbReference type="Proteomes" id="UP000560081">
    <property type="component" value="Unassembled WGS sequence"/>
</dbReference>
<comment type="caution">
    <text evidence="3">The sequence shown here is derived from an EMBL/GenBank/DDBJ whole genome shotgun (WGS) entry which is preliminary data.</text>
</comment>
<dbReference type="InterPro" id="IPR007410">
    <property type="entry name" value="LpqE-like"/>
</dbReference>
<dbReference type="SUPFAM" id="SSF110087">
    <property type="entry name" value="DR1885-like metal-binding protein"/>
    <property type="match status" value="1"/>
</dbReference>
<evidence type="ECO:0000313" key="4">
    <source>
        <dbReference type="Proteomes" id="UP000560081"/>
    </source>
</evidence>
<evidence type="ECO:0000256" key="1">
    <source>
        <dbReference type="SAM" id="MobiDB-lite"/>
    </source>
</evidence>
<feature type="chain" id="PRO_5039194431" evidence="2">
    <location>
        <begin position="32"/>
        <end position="225"/>
    </location>
</feature>
<dbReference type="InterPro" id="IPR036182">
    <property type="entry name" value="PCuAC_sf"/>
</dbReference>
<dbReference type="RefSeq" id="WP_135029911.1">
    <property type="nucleotide sequence ID" value="NZ_BMLA01000003.1"/>
</dbReference>
<dbReference type="PANTHER" id="PTHR36302:SF1">
    <property type="entry name" value="COPPER CHAPERONE PCU(A)C"/>
    <property type="match status" value="1"/>
</dbReference>
<protein>
    <submittedName>
        <fullName evidence="3">Copper(I)-binding protein</fullName>
    </submittedName>
</protein>
<keyword evidence="4" id="KW-1185">Reference proteome</keyword>
<keyword evidence="2" id="KW-0732">Signal</keyword>
<reference evidence="3 4" key="1">
    <citation type="submission" date="2020-08" db="EMBL/GenBank/DDBJ databases">
        <title>Sequencing the genomes of 1000 actinobacteria strains.</title>
        <authorList>
            <person name="Klenk H.-P."/>
        </authorList>
    </citation>
    <scope>NUCLEOTIDE SEQUENCE [LARGE SCALE GENOMIC DNA]</scope>
    <source>
        <strain evidence="3 4">DSM 19079</strain>
    </source>
</reference>
<dbReference type="EMBL" id="JACHMC010000001">
    <property type="protein sequence ID" value="MBB4881958.1"/>
    <property type="molecule type" value="Genomic_DNA"/>
</dbReference>
<accession>A0A4Y8X1X9</accession>
<proteinExistence type="predicted"/>
<name>A0A4Y8X1X9_9MICC</name>
<dbReference type="Pfam" id="PF04314">
    <property type="entry name" value="PCuAC"/>
    <property type="match status" value="1"/>
</dbReference>